<protein>
    <recommendedName>
        <fullName evidence="3">Integrase</fullName>
    </recommendedName>
</protein>
<organism evidence="1 2">
    <name type="scientific">Bifidobacterium dentium JCVIHMP022</name>
    <dbReference type="NCBI Taxonomy" id="553191"/>
    <lineage>
        <taxon>Bacteria</taxon>
        <taxon>Bacillati</taxon>
        <taxon>Actinomycetota</taxon>
        <taxon>Actinomycetes</taxon>
        <taxon>Bifidobacteriales</taxon>
        <taxon>Bifidobacteriaceae</taxon>
        <taxon>Bifidobacterium</taxon>
    </lineage>
</organism>
<dbReference type="AlphaFoldDB" id="A0AB72Z5M4"/>
<evidence type="ECO:0008006" key="3">
    <source>
        <dbReference type="Google" id="ProtNLM"/>
    </source>
</evidence>
<evidence type="ECO:0000313" key="2">
    <source>
        <dbReference type="Proteomes" id="UP000003457"/>
    </source>
</evidence>
<reference evidence="1 2" key="1">
    <citation type="submission" date="2010-10" db="EMBL/GenBank/DDBJ databases">
        <authorList>
            <person name="Durkin A.S."/>
            <person name="Madupu R."/>
            <person name="Torralba M."/>
            <person name="Gillis M."/>
            <person name="Methe B."/>
            <person name="Sutton G."/>
            <person name="Nelson K.E."/>
        </authorList>
    </citation>
    <scope>NUCLEOTIDE SEQUENCE [LARGE SCALE GENOMIC DNA]</scope>
    <source>
        <strain evidence="1 2">JCVIHMP022</strain>
    </source>
</reference>
<gene>
    <name evidence="1" type="ORF">HMPREF9003_1308</name>
</gene>
<evidence type="ECO:0000313" key="1">
    <source>
        <dbReference type="EMBL" id="EFO78775.1"/>
    </source>
</evidence>
<proteinExistence type="predicted"/>
<sequence length="182" mass="20400">MGMNETERMPRCTLTLVDSAGDMKLYTHGRRPRGTDSISATPKGFRAYATVTDPLTGGDHRVSGFGRTRTLAENRLKDKLAEFDCTHRVGYVKPPTVAEWLGHWLDDICKSKLKSRIWDELRMDCGRLDDVTSTAIMGHSELTTVSQTGKTPSVQETGHSLPYLDAKMNDLHITTSMKEHYL</sequence>
<name>A0AB72Z5M4_9BIFI</name>
<dbReference type="EMBL" id="AEHJ01000004">
    <property type="protein sequence ID" value="EFO78775.1"/>
    <property type="molecule type" value="Genomic_DNA"/>
</dbReference>
<accession>A0AB72Z5M4</accession>
<dbReference type="Proteomes" id="UP000003457">
    <property type="component" value="Unassembled WGS sequence"/>
</dbReference>
<comment type="caution">
    <text evidence="1">The sequence shown here is derived from an EMBL/GenBank/DDBJ whole genome shotgun (WGS) entry which is preliminary data.</text>
</comment>